<evidence type="ECO:0000313" key="3">
    <source>
        <dbReference type="Proteomes" id="UP001497644"/>
    </source>
</evidence>
<dbReference type="Proteomes" id="UP001497644">
    <property type="component" value="Unassembled WGS sequence"/>
</dbReference>
<protein>
    <submittedName>
        <fullName evidence="2">Uncharacterized protein</fullName>
    </submittedName>
</protein>
<dbReference type="EMBL" id="CAXIPU020000950">
    <property type="protein sequence ID" value="CAL1672792.1"/>
    <property type="molecule type" value="Genomic_DNA"/>
</dbReference>
<evidence type="ECO:0000313" key="2">
    <source>
        <dbReference type="EMBL" id="CAL1672792.1"/>
    </source>
</evidence>
<proteinExistence type="predicted"/>
<gene>
    <name evidence="2" type="ORF">LPLAT_LOCUS11754</name>
</gene>
<accession>A0AAV2MZY9</accession>
<dbReference type="AlphaFoldDB" id="A0AAV2MZY9"/>
<name>A0AAV2MZY9_9HYME</name>
<reference evidence="2" key="1">
    <citation type="submission" date="2024-04" db="EMBL/GenBank/DDBJ databases">
        <authorList>
            <consortium name="Molecular Ecology Group"/>
        </authorList>
    </citation>
    <scope>NUCLEOTIDE SEQUENCE</scope>
</reference>
<keyword evidence="3" id="KW-1185">Reference proteome</keyword>
<comment type="caution">
    <text evidence="2">The sequence shown here is derived from an EMBL/GenBank/DDBJ whole genome shotgun (WGS) entry which is preliminary data.</text>
</comment>
<feature type="region of interest" description="Disordered" evidence="1">
    <location>
        <begin position="22"/>
        <end position="50"/>
    </location>
</feature>
<evidence type="ECO:0000256" key="1">
    <source>
        <dbReference type="SAM" id="MobiDB-lite"/>
    </source>
</evidence>
<organism evidence="2 3">
    <name type="scientific">Lasius platythorax</name>
    <dbReference type="NCBI Taxonomy" id="488582"/>
    <lineage>
        <taxon>Eukaryota</taxon>
        <taxon>Metazoa</taxon>
        <taxon>Ecdysozoa</taxon>
        <taxon>Arthropoda</taxon>
        <taxon>Hexapoda</taxon>
        <taxon>Insecta</taxon>
        <taxon>Pterygota</taxon>
        <taxon>Neoptera</taxon>
        <taxon>Endopterygota</taxon>
        <taxon>Hymenoptera</taxon>
        <taxon>Apocrita</taxon>
        <taxon>Aculeata</taxon>
        <taxon>Formicoidea</taxon>
        <taxon>Formicidae</taxon>
        <taxon>Formicinae</taxon>
        <taxon>Lasius</taxon>
        <taxon>Lasius</taxon>
    </lineage>
</organism>
<sequence>MSKSKFTELVKNVENLDQNIDDDVAISNPSSSSIQSHKKRKVEKMETKSRFVSPGTASATLMKYMLERNEKASQQQVIYQLMHFLLG</sequence>